<dbReference type="SUPFAM" id="SSF53335">
    <property type="entry name" value="S-adenosyl-L-methionine-dependent methyltransferases"/>
    <property type="match status" value="1"/>
</dbReference>
<evidence type="ECO:0000259" key="1">
    <source>
        <dbReference type="Pfam" id="PF05050"/>
    </source>
</evidence>
<dbReference type="PANTHER" id="PTHR34203:SF15">
    <property type="entry name" value="SLL1173 PROTEIN"/>
    <property type="match status" value="1"/>
</dbReference>
<organism evidence="2 3">
    <name type="scientific">Candidatus Dojkabacteria bacterium</name>
    <dbReference type="NCBI Taxonomy" id="2099670"/>
    <lineage>
        <taxon>Bacteria</taxon>
        <taxon>Candidatus Dojkabacteria</taxon>
    </lineage>
</organism>
<dbReference type="InterPro" id="IPR006342">
    <property type="entry name" value="FkbM_mtfrase"/>
</dbReference>
<dbReference type="Gene3D" id="3.40.50.150">
    <property type="entry name" value="Vaccinia Virus protein VP39"/>
    <property type="match status" value="1"/>
</dbReference>
<dbReference type="NCBIfam" id="TIGR01444">
    <property type="entry name" value="fkbM_fam"/>
    <property type="match status" value="1"/>
</dbReference>
<dbReference type="PANTHER" id="PTHR34203">
    <property type="entry name" value="METHYLTRANSFERASE, FKBM FAMILY PROTEIN"/>
    <property type="match status" value="1"/>
</dbReference>
<sequence length="235" mass="26643">MKGKFLGFTIEYENKEEFRVISHEIVKERSYDLPVEDADLIVDIGAHIGLSIIYFHTRYPNSRIIGFEPNPKLFTILSSNIRNAELPNVDLYQVAVGTENARAQLFIDHTKNNWQSNGSLLSGGWNGTLMGGSIDVETVRLEDRFGDEIIDILKLDAEGYEWQIIRSLGSRIGKVRSIAMEFHGQGKNRLKKIVNYLSDHYRTVVIEQNASISSISTVDPTKLLMIKGFDLKKPQ</sequence>
<reference evidence="2" key="1">
    <citation type="submission" date="2020-04" db="EMBL/GenBank/DDBJ databases">
        <authorList>
            <person name="Zhang T."/>
        </authorList>
    </citation>
    <scope>NUCLEOTIDE SEQUENCE</scope>
    <source>
        <strain evidence="2">HKST-UBA17</strain>
    </source>
</reference>
<proteinExistence type="predicted"/>
<evidence type="ECO:0000313" key="2">
    <source>
        <dbReference type="EMBL" id="MCA9377213.1"/>
    </source>
</evidence>
<gene>
    <name evidence="2" type="ORF">KC685_04830</name>
</gene>
<comment type="caution">
    <text evidence="2">The sequence shown here is derived from an EMBL/GenBank/DDBJ whole genome shotgun (WGS) entry which is preliminary data.</text>
</comment>
<keyword evidence="2" id="KW-0808">Transferase</keyword>
<protein>
    <submittedName>
        <fullName evidence="2">FkbM family methyltransferase</fullName>
    </submittedName>
</protein>
<reference evidence="2" key="2">
    <citation type="journal article" date="2021" name="Microbiome">
        <title>Successional dynamics and alternative stable states in a saline activated sludge microbial community over 9 years.</title>
        <authorList>
            <person name="Wang Y."/>
            <person name="Ye J."/>
            <person name="Ju F."/>
            <person name="Liu L."/>
            <person name="Boyd J.A."/>
            <person name="Deng Y."/>
            <person name="Parks D.H."/>
            <person name="Jiang X."/>
            <person name="Yin X."/>
            <person name="Woodcroft B.J."/>
            <person name="Tyson G.W."/>
            <person name="Hugenholtz P."/>
            <person name="Polz M.F."/>
            <person name="Zhang T."/>
        </authorList>
    </citation>
    <scope>NUCLEOTIDE SEQUENCE</scope>
    <source>
        <strain evidence="2">HKST-UBA17</strain>
    </source>
</reference>
<feature type="domain" description="Methyltransferase FkbM" evidence="1">
    <location>
        <begin position="43"/>
        <end position="199"/>
    </location>
</feature>
<dbReference type="InterPro" id="IPR029063">
    <property type="entry name" value="SAM-dependent_MTases_sf"/>
</dbReference>
<dbReference type="Pfam" id="PF05050">
    <property type="entry name" value="Methyltransf_21"/>
    <property type="match status" value="1"/>
</dbReference>
<dbReference type="Proteomes" id="UP000741282">
    <property type="component" value="Unassembled WGS sequence"/>
</dbReference>
<dbReference type="InterPro" id="IPR052514">
    <property type="entry name" value="SAM-dependent_MTase"/>
</dbReference>
<name>A0A955I5Q4_9BACT</name>
<dbReference type="EMBL" id="JAGQLN010000026">
    <property type="protein sequence ID" value="MCA9377213.1"/>
    <property type="molecule type" value="Genomic_DNA"/>
</dbReference>
<dbReference type="GO" id="GO:0032259">
    <property type="term" value="P:methylation"/>
    <property type="evidence" value="ECO:0007669"/>
    <property type="project" value="UniProtKB-KW"/>
</dbReference>
<accession>A0A955I5Q4</accession>
<dbReference type="AlphaFoldDB" id="A0A955I5Q4"/>
<evidence type="ECO:0000313" key="3">
    <source>
        <dbReference type="Proteomes" id="UP000741282"/>
    </source>
</evidence>
<dbReference type="GO" id="GO:0008168">
    <property type="term" value="F:methyltransferase activity"/>
    <property type="evidence" value="ECO:0007669"/>
    <property type="project" value="UniProtKB-KW"/>
</dbReference>
<keyword evidence="2" id="KW-0489">Methyltransferase</keyword>